<keyword evidence="2" id="KW-1185">Reference proteome</keyword>
<proteinExistence type="predicted"/>
<evidence type="ECO:0000313" key="2">
    <source>
        <dbReference type="Proteomes" id="UP001057402"/>
    </source>
</evidence>
<reference evidence="2" key="1">
    <citation type="journal article" date="2023" name="Front. Plant Sci.">
        <title>Chromosomal-level genome assembly of Melastoma candidum provides insights into trichome evolution.</title>
        <authorList>
            <person name="Zhong Y."/>
            <person name="Wu W."/>
            <person name="Sun C."/>
            <person name="Zou P."/>
            <person name="Liu Y."/>
            <person name="Dai S."/>
            <person name="Zhou R."/>
        </authorList>
    </citation>
    <scope>NUCLEOTIDE SEQUENCE [LARGE SCALE GENOMIC DNA]</scope>
</reference>
<comment type="caution">
    <text evidence="1">The sequence shown here is derived from an EMBL/GenBank/DDBJ whole genome shotgun (WGS) entry which is preliminary data.</text>
</comment>
<evidence type="ECO:0000313" key="1">
    <source>
        <dbReference type="EMBL" id="KAI4385764.1"/>
    </source>
</evidence>
<dbReference type="EMBL" id="CM042881">
    <property type="protein sequence ID" value="KAI4385764.1"/>
    <property type="molecule type" value="Genomic_DNA"/>
</dbReference>
<name>A0ACB9S3V3_9MYRT</name>
<gene>
    <name evidence="1" type="ORF">MLD38_003757</name>
</gene>
<dbReference type="Proteomes" id="UP001057402">
    <property type="component" value="Chromosome 2"/>
</dbReference>
<accession>A0ACB9S3V3</accession>
<protein>
    <submittedName>
        <fullName evidence="1">Uncharacterized protein</fullName>
    </submittedName>
</protein>
<organism evidence="1 2">
    <name type="scientific">Melastoma candidum</name>
    <dbReference type="NCBI Taxonomy" id="119954"/>
    <lineage>
        <taxon>Eukaryota</taxon>
        <taxon>Viridiplantae</taxon>
        <taxon>Streptophyta</taxon>
        <taxon>Embryophyta</taxon>
        <taxon>Tracheophyta</taxon>
        <taxon>Spermatophyta</taxon>
        <taxon>Magnoliopsida</taxon>
        <taxon>eudicotyledons</taxon>
        <taxon>Gunneridae</taxon>
        <taxon>Pentapetalae</taxon>
        <taxon>rosids</taxon>
        <taxon>malvids</taxon>
        <taxon>Myrtales</taxon>
        <taxon>Melastomataceae</taxon>
        <taxon>Melastomatoideae</taxon>
        <taxon>Melastomateae</taxon>
        <taxon>Melastoma</taxon>
    </lineage>
</organism>
<sequence length="439" mass="48270">MKKVLMLPWLAHGHISPFLELARMLSLRGFSVFLCSTPVNLSSVRRSVPEEGSSSSVKLVEINLPVLPNLPPLYHTTRGLPPRLMNTLKSAFDASGPALAEIIKCVSPDLLVYDFLLPWAPLVAGSCGIPAVLFAPVGAGMASFVMHMFAGGGKEYPFDIHVDDYFLSQVNDHLSEEAENGISVEDRVTQCFARSSKVVLLKTFRDFEGKYIDYLSQLTGKKVVPVGPLVPGPSQEDEHDLIQWLDEKENSSTIFVSFGTEYFLSEKEREEIAYGLELSNVNFIWVLRFPAGEEIAIEDALPIGFLERVKNRGIVVDTWAPQAIILAHPSIGGFVSHCGWSSVMESMKFGVPVVAIPMHLDQPLNARVIEGARIGVEIKRGKGGKLERDEIARQVRCVVFEEDGASVRQKAKEVRNGIASRGDADIDEVANELIRVSGV</sequence>